<dbReference type="EMBL" id="LDAU01000090">
    <property type="protein sequence ID" value="KRX07019.1"/>
    <property type="molecule type" value="Genomic_DNA"/>
</dbReference>
<feature type="region of interest" description="Disordered" evidence="1">
    <location>
        <begin position="23"/>
        <end position="84"/>
    </location>
</feature>
<dbReference type="CDD" id="cd00590">
    <property type="entry name" value="RRM_SF"/>
    <property type="match status" value="2"/>
</dbReference>
<feature type="compositionally biased region" description="Low complexity" evidence="1">
    <location>
        <begin position="35"/>
        <end position="56"/>
    </location>
</feature>
<feature type="compositionally biased region" description="Polar residues" evidence="1">
    <location>
        <begin position="157"/>
        <end position="173"/>
    </location>
</feature>
<feature type="region of interest" description="Disordered" evidence="1">
    <location>
        <begin position="152"/>
        <end position="173"/>
    </location>
</feature>
<name>A0A0V0QXN1_PSEPJ</name>
<dbReference type="GO" id="GO:0003676">
    <property type="term" value="F:nucleic acid binding"/>
    <property type="evidence" value="ECO:0007669"/>
    <property type="project" value="InterPro"/>
</dbReference>
<dbReference type="Proteomes" id="UP000054937">
    <property type="component" value="Unassembled WGS sequence"/>
</dbReference>
<evidence type="ECO:0000313" key="2">
    <source>
        <dbReference type="EMBL" id="KRX07019.1"/>
    </source>
</evidence>
<evidence type="ECO:0000256" key="1">
    <source>
        <dbReference type="SAM" id="MobiDB-lite"/>
    </source>
</evidence>
<dbReference type="InterPro" id="IPR035979">
    <property type="entry name" value="RBD_domain_sf"/>
</dbReference>
<evidence type="ECO:0008006" key="4">
    <source>
        <dbReference type="Google" id="ProtNLM"/>
    </source>
</evidence>
<organism evidence="2 3">
    <name type="scientific">Pseudocohnilembus persalinus</name>
    <name type="common">Ciliate</name>
    <dbReference type="NCBI Taxonomy" id="266149"/>
    <lineage>
        <taxon>Eukaryota</taxon>
        <taxon>Sar</taxon>
        <taxon>Alveolata</taxon>
        <taxon>Ciliophora</taxon>
        <taxon>Intramacronucleata</taxon>
        <taxon>Oligohymenophorea</taxon>
        <taxon>Scuticociliatia</taxon>
        <taxon>Philasterida</taxon>
        <taxon>Pseudocohnilembidae</taxon>
        <taxon>Pseudocohnilembus</taxon>
    </lineage>
</organism>
<comment type="caution">
    <text evidence="2">The sequence shown here is derived from an EMBL/GenBank/DDBJ whole genome shotgun (WGS) entry which is preliminary data.</text>
</comment>
<accession>A0A0V0QXN1</accession>
<gene>
    <name evidence="2" type="ORF">PPERSA_07182</name>
</gene>
<reference evidence="2 3" key="1">
    <citation type="journal article" date="2015" name="Sci. Rep.">
        <title>Genome of the facultative scuticociliatosis pathogen Pseudocohnilembus persalinus provides insight into its virulence through horizontal gene transfer.</title>
        <authorList>
            <person name="Xiong J."/>
            <person name="Wang G."/>
            <person name="Cheng J."/>
            <person name="Tian M."/>
            <person name="Pan X."/>
            <person name="Warren A."/>
            <person name="Jiang C."/>
            <person name="Yuan D."/>
            <person name="Miao W."/>
        </authorList>
    </citation>
    <scope>NUCLEOTIDE SEQUENCE [LARGE SCALE GENOMIC DNA]</scope>
    <source>
        <strain evidence="2">36N120E</strain>
    </source>
</reference>
<sequence length="340" mass="39948">MADLEQQHQDQINQYISEQKNLKNKLEQQEEEIQNLKQQQQQYQKQSQQNQKPSSYENEDYDDDSNSYTNGNKYSGKKQQRNGEMILNNKVNQKLQYKIKSDVPKKVEDMDSVYIQDKWNQQYSDGEYSSEEDQNEIPNQWNDIKTIKSTPIKKPIQSNSNPNRQGQNLIASSQPISNNKKVLVSFVDQKFKGVTPKELTEKFGKYQSAVRFMHQNQYRITFATQEEADYALEQHQTQLNNELINVRRWESNFKVDRQPGNRRIFVMGILDNVPIEKIQQHFGAGVKKCEKNGTKPYYIITFNTPEQAYNEIMEKNATWLGEGPITVVYYNNTKANQVHH</sequence>
<dbReference type="InParanoid" id="A0A0V0QXN1"/>
<evidence type="ECO:0000313" key="3">
    <source>
        <dbReference type="Proteomes" id="UP000054937"/>
    </source>
</evidence>
<keyword evidence="3" id="KW-1185">Reference proteome</keyword>
<proteinExistence type="predicted"/>
<dbReference type="SUPFAM" id="SSF54928">
    <property type="entry name" value="RNA-binding domain, RBD"/>
    <property type="match status" value="1"/>
</dbReference>
<protein>
    <recommendedName>
        <fullName evidence="4">RRM domain-containing protein</fullName>
    </recommendedName>
</protein>
<dbReference type="AlphaFoldDB" id="A0A0V0QXN1"/>